<keyword evidence="4" id="KW-0677">Repeat</keyword>
<dbReference type="AlphaFoldDB" id="A0A3P8VXR8"/>
<dbReference type="PROSITE" id="PS00028">
    <property type="entry name" value="ZINC_FINGER_C2H2_1"/>
    <property type="match status" value="4"/>
</dbReference>
<dbReference type="RefSeq" id="XP_016896877.1">
    <property type="nucleotide sequence ID" value="XM_017041388.2"/>
</dbReference>
<evidence type="ECO:0000256" key="9">
    <source>
        <dbReference type="ARBA" id="ARBA00023163"/>
    </source>
</evidence>
<dbReference type="Ensembl" id="ENSCSET00000020286.1">
    <property type="protein sequence ID" value="ENSCSEP00000020038.1"/>
    <property type="gene ID" value="ENSCSEG00000012798.1"/>
</dbReference>
<feature type="domain" description="C2H2-type" evidence="12">
    <location>
        <begin position="76"/>
        <end position="103"/>
    </location>
</feature>
<keyword evidence="8" id="KW-0238">DNA-binding</keyword>
<name>A0A3P8VXR8_CYNSE</name>
<dbReference type="GO" id="GO:0008270">
    <property type="term" value="F:zinc ion binding"/>
    <property type="evidence" value="ECO:0007669"/>
    <property type="project" value="UniProtKB-KW"/>
</dbReference>
<dbReference type="InterPro" id="IPR036236">
    <property type="entry name" value="Znf_C2H2_sf"/>
</dbReference>
<dbReference type="Proteomes" id="UP000265120">
    <property type="component" value="Chromosome 18"/>
</dbReference>
<sequence>MDMVKVEQVVVEIDEKNTLEDIKPSMVAPVPSYPTESLQCFDCLITFPNHKTKERHMRKSHREEYKRQLQENNTLFTCFLCDKSFYSSEVLSQHQATHSPTEKPFVCTDCNKRFHTFQELSKHRGHECKERKYICIDCGAVFPSRPRLRRHRATLHPAGAEDIHAHQCYKCCRCFPKEEELLQHLEIFANGVDCEKKRLGRKSKNTGKGATVVGKKIKQEEDTGEYKEYSDSKIKGCNAKKQPKELEIPCPEENCDLVFPSVTALRAHKREKHGPAPCKS</sequence>
<keyword evidence="7" id="KW-0805">Transcription regulation</keyword>
<evidence type="ECO:0000256" key="8">
    <source>
        <dbReference type="ARBA" id="ARBA00023125"/>
    </source>
</evidence>
<keyword evidence="10" id="KW-0539">Nucleus</keyword>
<dbReference type="PANTHER" id="PTHR24388">
    <property type="entry name" value="ZINC FINGER PROTEIN"/>
    <property type="match status" value="1"/>
</dbReference>
<dbReference type="RefSeq" id="XP_016896875.1">
    <property type="nucleotide sequence ID" value="XM_017041386.2"/>
</dbReference>
<protein>
    <submittedName>
        <fullName evidence="13">Zinc finger protein 117-like</fullName>
    </submittedName>
</protein>
<dbReference type="InterPro" id="IPR013087">
    <property type="entry name" value="Znf_C2H2_type"/>
</dbReference>
<dbReference type="SUPFAM" id="SSF57667">
    <property type="entry name" value="beta-beta-alpha zinc fingers"/>
    <property type="match status" value="2"/>
</dbReference>
<proteinExistence type="inferred from homology"/>
<evidence type="ECO:0000256" key="6">
    <source>
        <dbReference type="ARBA" id="ARBA00022833"/>
    </source>
</evidence>
<reference evidence="13" key="2">
    <citation type="submission" date="2025-08" db="UniProtKB">
        <authorList>
            <consortium name="Ensembl"/>
        </authorList>
    </citation>
    <scope>IDENTIFICATION</scope>
</reference>
<evidence type="ECO:0000256" key="5">
    <source>
        <dbReference type="ARBA" id="ARBA00022771"/>
    </source>
</evidence>
<dbReference type="InterPro" id="IPR050527">
    <property type="entry name" value="Snail/Krueppel_Znf"/>
</dbReference>
<dbReference type="Pfam" id="PF13912">
    <property type="entry name" value="zf-C2H2_6"/>
    <property type="match status" value="2"/>
</dbReference>
<dbReference type="GO" id="GO:0000981">
    <property type="term" value="F:DNA-binding transcription factor activity, RNA polymerase II-specific"/>
    <property type="evidence" value="ECO:0007669"/>
    <property type="project" value="TreeGrafter"/>
</dbReference>
<keyword evidence="3" id="KW-0479">Metal-binding</keyword>
<organism evidence="13 14">
    <name type="scientific">Cynoglossus semilaevis</name>
    <name type="common">Tongue sole</name>
    <dbReference type="NCBI Taxonomy" id="244447"/>
    <lineage>
        <taxon>Eukaryota</taxon>
        <taxon>Metazoa</taxon>
        <taxon>Chordata</taxon>
        <taxon>Craniata</taxon>
        <taxon>Vertebrata</taxon>
        <taxon>Euteleostomi</taxon>
        <taxon>Actinopterygii</taxon>
        <taxon>Neopterygii</taxon>
        <taxon>Teleostei</taxon>
        <taxon>Neoteleostei</taxon>
        <taxon>Acanthomorphata</taxon>
        <taxon>Carangaria</taxon>
        <taxon>Pleuronectiformes</taxon>
        <taxon>Pleuronectoidei</taxon>
        <taxon>Cynoglossidae</taxon>
        <taxon>Cynoglossinae</taxon>
        <taxon>Cynoglossus</taxon>
    </lineage>
</organism>
<accession>A0A3P8VXR8</accession>
<dbReference type="PANTHER" id="PTHR24388:SF96">
    <property type="entry name" value="GENE, 32687-RELATED"/>
    <property type="match status" value="1"/>
</dbReference>
<evidence type="ECO:0000256" key="3">
    <source>
        <dbReference type="ARBA" id="ARBA00022723"/>
    </source>
</evidence>
<dbReference type="GeneID" id="103394160"/>
<feature type="domain" description="C2H2-type" evidence="12">
    <location>
        <begin position="105"/>
        <end position="132"/>
    </location>
</feature>
<reference evidence="13" key="3">
    <citation type="submission" date="2025-09" db="UniProtKB">
        <authorList>
            <consortium name="Ensembl"/>
        </authorList>
    </citation>
    <scope>IDENTIFICATION</scope>
</reference>
<comment type="similarity">
    <text evidence="2">Belongs to the krueppel C2H2-type zinc-finger protein family.</text>
</comment>
<evidence type="ECO:0000256" key="10">
    <source>
        <dbReference type="ARBA" id="ARBA00023242"/>
    </source>
</evidence>
<evidence type="ECO:0000313" key="14">
    <source>
        <dbReference type="Proteomes" id="UP000265120"/>
    </source>
</evidence>
<dbReference type="GO" id="GO:0000978">
    <property type="term" value="F:RNA polymerase II cis-regulatory region sequence-specific DNA binding"/>
    <property type="evidence" value="ECO:0007669"/>
    <property type="project" value="TreeGrafter"/>
</dbReference>
<keyword evidence="6" id="KW-0862">Zinc</keyword>
<evidence type="ECO:0000256" key="4">
    <source>
        <dbReference type="ARBA" id="ARBA00022737"/>
    </source>
</evidence>
<dbReference type="SMART" id="SM00355">
    <property type="entry name" value="ZnF_C2H2"/>
    <property type="match status" value="5"/>
</dbReference>
<feature type="domain" description="C2H2-type" evidence="12">
    <location>
        <begin position="133"/>
        <end position="161"/>
    </location>
</feature>
<comment type="subcellular location">
    <subcellularLocation>
        <location evidence="1">Nucleus</location>
    </subcellularLocation>
</comment>
<keyword evidence="14" id="KW-1185">Reference proteome</keyword>
<dbReference type="RefSeq" id="XP_008329569.1">
    <property type="nucleotide sequence ID" value="XM_008331347.3"/>
</dbReference>
<evidence type="ECO:0000256" key="7">
    <source>
        <dbReference type="ARBA" id="ARBA00023015"/>
    </source>
</evidence>
<evidence type="ECO:0000313" key="13">
    <source>
        <dbReference type="Ensembl" id="ENSCSEP00000020038.1"/>
    </source>
</evidence>
<evidence type="ECO:0000256" key="2">
    <source>
        <dbReference type="ARBA" id="ARBA00006991"/>
    </source>
</evidence>
<dbReference type="Gene3D" id="3.30.160.60">
    <property type="entry name" value="Classic Zinc Finger"/>
    <property type="match status" value="3"/>
</dbReference>
<evidence type="ECO:0000256" key="1">
    <source>
        <dbReference type="ARBA" id="ARBA00004123"/>
    </source>
</evidence>
<evidence type="ECO:0000259" key="12">
    <source>
        <dbReference type="PROSITE" id="PS50157"/>
    </source>
</evidence>
<dbReference type="InParanoid" id="A0A3P8VXR8"/>
<evidence type="ECO:0000256" key="11">
    <source>
        <dbReference type="PROSITE-ProRule" id="PRU00042"/>
    </source>
</evidence>
<dbReference type="PROSITE" id="PS50157">
    <property type="entry name" value="ZINC_FINGER_C2H2_2"/>
    <property type="match status" value="3"/>
</dbReference>
<dbReference type="OrthoDB" id="6910977at2759"/>
<dbReference type="GO" id="GO:0005634">
    <property type="term" value="C:nucleus"/>
    <property type="evidence" value="ECO:0007669"/>
    <property type="project" value="UniProtKB-SubCell"/>
</dbReference>
<keyword evidence="9" id="KW-0804">Transcription</keyword>
<dbReference type="OMA" id="NKHRRHE"/>
<dbReference type="KEGG" id="csem:103394160"/>
<reference evidence="13 14" key="1">
    <citation type="journal article" date="2014" name="Nat. Genet.">
        <title>Whole-genome sequence of a flatfish provides insights into ZW sex chromosome evolution and adaptation to a benthic lifestyle.</title>
        <authorList>
            <person name="Chen S."/>
            <person name="Zhang G."/>
            <person name="Shao C."/>
            <person name="Huang Q."/>
            <person name="Liu G."/>
            <person name="Zhang P."/>
            <person name="Song W."/>
            <person name="An N."/>
            <person name="Chalopin D."/>
            <person name="Volff J.N."/>
            <person name="Hong Y."/>
            <person name="Li Q."/>
            <person name="Sha Z."/>
            <person name="Zhou H."/>
            <person name="Xie M."/>
            <person name="Yu Q."/>
            <person name="Liu Y."/>
            <person name="Xiang H."/>
            <person name="Wang N."/>
            <person name="Wu K."/>
            <person name="Yang C."/>
            <person name="Zhou Q."/>
            <person name="Liao X."/>
            <person name="Yang L."/>
            <person name="Hu Q."/>
            <person name="Zhang J."/>
            <person name="Meng L."/>
            <person name="Jin L."/>
            <person name="Tian Y."/>
            <person name="Lian J."/>
            <person name="Yang J."/>
            <person name="Miao G."/>
            <person name="Liu S."/>
            <person name="Liang Z."/>
            <person name="Yan F."/>
            <person name="Li Y."/>
            <person name="Sun B."/>
            <person name="Zhang H."/>
            <person name="Zhang J."/>
            <person name="Zhu Y."/>
            <person name="Du M."/>
            <person name="Zhao Y."/>
            <person name="Schartl M."/>
            <person name="Tang Q."/>
            <person name="Wang J."/>
        </authorList>
    </citation>
    <scope>NUCLEOTIDE SEQUENCE</scope>
</reference>
<keyword evidence="5 11" id="KW-0863">Zinc-finger</keyword>
<dbReference type="GeneTree" id="ENSGT00940000166158"/>
<dbReference type="Pfam" id="PF00096">
    <property type="entry name" value="zf-C2H2"/>
    <property type="match status" value="1"/>
</dbReference>